<name>A0A2T4PQ94_9STAP</name>
<reference evidence="2 3" key="1">
    <citation type="journal article" date="2016" name="Front. Microbiol.">
        <title>Comprehensive Phylogenetic Analysis of Bovine Non-aureus Staphylococci Species Based on Whole-Genome Sequencing.</title>
        <authorList>
            <person name="Naushad S."/>
            <person name="Barkema H.W."/>
            <person name="Luby C."/>
            <person name="Condas L.A."/>
            <person name="Nobrega D.B."/>
            <person name="Carson D.A."/>
            <person name="De Buck J."/>
        </authorList>
    </citation>
    <scope>NUCLEOTIDE SEQUENCE [LARGE SCALE GENOMIC DNA]</scope>
    <source>
        <strain evidence="2 3">SNUC 2204</strain>
    </source>
</reference>
<feature type="transmembrane region" description="Helical" evidence="1">
    <location>
        <begin position="161"/>
        <end position="184"/>
    </location>
</feature>
<proteinExistence type="predicted"/>
<feature type="transmembrane region" description="Helical" evidence="1">
    <location>
        <begin position="190"/>
        <end position="212"/>
    </location>
</feature>
<gene>
    <name evidence="2" type="ORF">BU072_12925</name>
</gene>
<dbReference type="AlphaFoldDB" id="A0A2T4PQ94"/>
<organism evidence="2 3">
    <name type="scientific">Mammaliicoccus vitulinus</name>
    <dbReference type="NCBI Taxonomy" id="71237"/>
    <lineage>
        <taxon>Bacteria</taxon>
        <taxon>Bacillati</taxon>
        <taxon>Bacillota</taxon>
        <taxon>Bacilli</taxon>
        <taxon>Bacillales</taxon>
        <taxon>Staphylococcaceae</taxon>
        <taxon>Mammaliicoccus</taxon>
    </lineage>
</organism>
<feature type="transmembrane region" description="Helical" evidence="1">
    <location>
        <begin position="17"/>
        <end position="37"/>
    </location>
</feature>
<evidence type="ECO:0000313" key="3">
    <source>
        <dbReference type="Proteomes" id="UP000241209"/>
    </source>
</evidence>
<keyword evidence="1" id="KW-0472">Membrane</keyword>
<evidence type="ECO:0000256" key="1">
    <source>
        <dbReference type="SAM" id="Phobius"/>
    </source>
</evidence>
<feature type="transmembrane region" description="Helical" evidence="1">
    <location>
        <begin position="89"/>
        <end position="110"/>
    </location>
</feature>
<feature type="transmembrane region" description="Helical" evidence="1">
    <location>
        <begin position="122"/>
        <end position="145"/>
    </location>
</feature>
<protein>
    <submittedName>
        <fullName evidence="2">DUF5079 domain-containing protein</fullName>
    </submittedName>
</protein>
<accession>A0A2T4PQ94</accession>
<keyword evidence="1" id="KW-0812">Transmembrane</keyword>
<comment type="caution">
    <text evidence="2">The sequence shown here is derived from an EMBL/GenBank/DDBJ whole genome shotgun (WGS) entry which is preliminary data.</text>
</comment>
<dbReference type="InterPro" id="IPR031690">
    <property type="entry name" value="DUF5079"/>
</dbReference>
<sequence length="225" mass="26127">MDINSEIDELRKPVAQLLSLFALFMVFFACLTFFNGLDYDKLPFYLKGITIIELIIIAISLLQFIRFIKFDNNDLVNKRKLKNYAKFLTIINVVATYNAMFAFSNVFYFMAIQNNVDLYGYWLLYVVTMVISFALWSLGSILVWIELPRLQKYISGKTKSFIGLGLLLVSQFIYIEKIIEYILVPDIAESKFAIAVSIIMLLGNFAVAIEWVRRYANFKIHVLKE</sequence>
<dbReference type="Pfam" id="PF16882">
    <property type="entry name" value="DUF5079"/>
    <property type="match status" value="1"/>
</dbReference>
<dbReference type="Proteomes" id="UP000241209">
    <property type="component" value="Unassembled WGS sequence"/>
</dbReference>
<dbReference type="EMBL" id="PZFK01000046">
    <property type="protein sequence ID" value="PTI27703.1"/>
    <property type="molecule type" value="Genomic_DNA"/>
</dbReference>
<evidence type="ECO:0000313" key="2">
    <source>
        <dbReference type="EMBL" id="PTI27703.1"/>
    </source>
</evidence>
<feature type="transmembrane region" description="Helical" evidence="1">
    <location>
        <begin position="49"/>
        <end position="68"/>
    </location>
</feature>
<keyword evidence="1" id="KW-1133">Transmembrane helix</keyword>